<keyword evidence="1" id="KW-0472">Membrane</keyword>
<feature type="transmembrane region" description="Helical" evidence="1">
    <location>
        <begin position="70"/>
        <end position="94"/>
    </location>
</feature>
<feature type="transmembrane region" description="Helical" evidence="1">
    <location>
        <begin position="468"/>
        <end position="485"/>
    </location>
</feature>
<organism evidence="3 4">
    <name type="scientific">Mumia zhuanghuii</name>
    <dbReference type="NCBI Taxonomy" id="2585211"/>
    <lineage>
        <taxon>Bacteria</taxon>
        <taxon>Bacillati</taxon>
        <taxon>Actinomycetota</taxon>
        <taxon>Actinomycetes</taxon>
        <taxon>Propionibacteriales</taxon>
        <taxon>Nocardioidaceae</taxon>
        <taxon>Mumia</taxon>
    </lineage>
</organism>
<protein>
    <submittedName>
        <fullName evidence="3">Uncharacterized protein</fullName>
    </submittedName>
</protein>
<evidence type="ECO:0000313" key="2">
    <source>
        <dbReference type="EMBL" id="TNC46812.1"/>
    </source>
</evidence>
<feature type="transmembrane region" description="Helical" evidence="1">
    <location>
        <begin position="145"/>
        <end position="165"/>
    </location>
</feature>
<feature type="transmembrane region" description="Helical" evidence="1">
    <location>
        <begin position="441"/>
        <end position="462"/>
    </location>
</feature>
<comment type="caution">
    <text evidence="3">The sequence shown here is derived from an EMBL/GenBank/DDBJ whole genome shotgun (WGS) entry which is preliminary data.</text>
</comment>
<sequence length="490" mass="49584">MRALRAEIRHWRRGRASVRLADALQDAYIAVFATVMLGGMFVNAVLQAGAVTDELCVSATCQDARGLVPWLVGGSCLLAVVAVARLFGPVYVTPADGSWLLTSPLDRRALLGPRLLRILLVAALASAATAAVGVLLVGADLASGLAFTVTSGLLSLATAAACAYAQERERRTLATTAQWVLLAVLWAGAASVALDSAPSMAVPAVDLPLTAVAGAAVALLAGVAAVAAWRHLGHLRHRDVATGGELSPGLSGAFATLDLALAYDVVLAHRWKGRGAVTPRRGGPGGALALVQVDLRRLRRTPQRLVVLVAAVVVPYAAASAGAGRFVVLVAAATGFVAGLPLLSCLRVMARGPSLARAMPFSSAAAQSAAAAVPTVAALAFGIATTGAIAGGLTTAGGPAWVCGLAVGASAAASGVRWMTRRPPDYSKPLIATPAGAVPTNLYGSVIAGFDVLLLTTTPILLLPDLRGAAVSIALSAGVWGYLVSRSPAR</sequence>
<feature type="transmembrane region" description="Helical" evidence="1">
    <location>
        <begin position="371"/>
        <end position="393"/>
    </location>
</feature>
<dbReference type="EMBL" id="VDFR01000051">
    <property type="protein sequence ID" value="TNC46812.1"/>
    <property type="molecule type" value="Genomic_DNA"/>
</dbReference>
<feature type="transmembrane region" description="Helical" evidence="1">
    <location>
        <begin position="305"/>
        <end position="323"/>
    </location>
</feature>
<feature type="transmembrane region" description="Helical" evidence="1">
    <location>
        <begin position="177"/>
        <end position="197"/>
    </location>
</feature>
<keyword evidence="1" id="KW-1133">Transmembrane helix</keyword>
<feature type="transmembrane region" description="Helical" evidence="1">
    <location>
        <begin position="209"/>
        <end position="229"/>
    </location>
</feature>
<dbReference type="RefSeq" id="WP_139105840.1">
    <property type="nucleotide sequence ID" value="NZ_VDFR01000048.1"/>
</dbReference>
<dbReference type="AlphaFoldDB" id="A0A5C4MMW6"/>
<evidence type="ECO:0000256" key="1">
    <source>
        <dbReference type="SAM" id="Phobius"/>
    </source>
</evidence>
<name>A0A5C4MMW6_9ACTN</name>
<feature type="transmembrane region" description="Helical" evidence="1">
    <location>
        <begin position="329"/>
        <end position="350"/>
    </location>
</feature>
<feature type="transmembrane region" description="Helical" evidence="1">
    <location>
        <begin position="115"/>
        <end position="139"/>
    </location>
</feature>
<feature type="transmembrane region" description="Helical" evidence="1">
    <location>
        <begin position="399"/>
        <end position="420"/>
    </location>
</feature>
<reference evidence="3 4" key="1">
    <citation type="submission" date="2019-05" db="EMBL/GenBank/DDBJ databases">
        <title>Mumia sp. nov., isolated from the intestinal contents of plateau pika (Ochotona curzoniae) in the Qinghai-Tibet plateau of China.</title>
        <authorList>
            <person name="Tian Z."/>
        </authorList>
    </citation>
    <scope>NUCLEOTIDE SEQUENCE [LARGE SCALE GENOMIC DNA]</scope>
    <source>
        <strain evidence="4">527</strain>
        <strain evidence="3">Z527</strain>
    </source>
</reference>
<accession>A0A5C4MMW6</accession>
<dbReference type="InterPro" id="IPR046264">
    <property type="entry name" value="DUF6297"/>
</dbReference>
<dbReference type="Pfam" id="PF19814">
    <property type="entry name" value="DUF6297"/>
    <property type="match status" value="1"/>
</dbReference>
<dbReference type="EMBL" id="VDFR01000048">
    <property type="protein sequence ID" value="TNC47140.1"/>
    <property type="molecule type" value="Genomic_DNA"/>
</dbReference>
<proteinExistence type="predicted"/>
<feature type="transmembrane region" description="Helical" evidence="1">
    <location>
        <begin position="27"/>
        <end position="50"/>
    </location>
</feature>
<gene>
    <name evidence="3" type="ORF">FHE65_11025</name>
    <name evidence="2" type="ORF">FHE65_11560</name>
</gene>
<dbReference type="Proteomes" id="UP000306740">
    <property type="component" value="Unassembled WGS sequence"/>
</dbReference>
<dbReference type="OrthoDB" id="3725302at2"/>
<keyword evidence="1" id="KW-0812">Transmembrane</keyword>
<evidence type="ECO:0000313" key="3">
    <source>
        <dbReference type="EMBL" id="TNC47140.1"/>
    </source>
</evidence>
<evidence type="ECO:0000313" key="4">
    <source>
        <dbReference type="Proteomes" id="UP000306740"/>
    </source>
</evidence>